<reference evidence="3" key="1">
    <citation type="journal article" date="2019" name="Int. J. Syst. Evol. Microbiol.">
        <title>The Global Catalogue of Microorganisms (GCM) 10K type strain sequencing project: providing services to taxonomists for standard genome sequencing and annotation.</title>
        <authorList>
            <consortium name="The Broad Institute Genomics Platform"/>
            <consortium name="The Broad Institute Genome Sequencing Center for Infectious Disease"/>
            <person name="Wu L."/>
            <person name="Ma J."/>
        </authorList>
    </citation>
    <scope>NUCLEOTIDE SEQUENCE [LARGE SCALE GENOMIC DNA]</scope>
    <source>
        <strain evidence="3">KCTC 52490</strain>
    </source>
</reference>
<dbReference type="Proteomes" id="UP001597512">
    <property type="component" value="Unassembled WGS sequence"/>
</dbReference>
<gene>
    <name evidence="2" type="ORF">ACFS25_16845</name>
</gene>
<dbReference type="RefSeq" id="WP_381503400.1">
    <property type="nucleotide sequence ID" value="NZ_JBHUOM010000016.1"/>
</dbReference>
<proteinExistence type="predicted"/>
<dbReference type="Pfam" id="PF20077">
    <property type="entry name" value="CcmD_alt"/>
    <property type="match status" value="1"/>
</dbReference>
<comment type="caution">
    <text evidence="2">The sequence shown here is derived from an EMBL/GenBank/DDBJ whole genome shotgun (WGS) entry which is preliminary data.</text>
</comment>
<feature type="transmembrane region" description="Helical" evidence="1">
    <location>
        <begin position="12"/>
        <end position="33"/>
    </location>
</feature>
<accession>A0ABW6ALR4</accession>
<keyword evidence="1" id="KW-0472">Membrane</keyword>
<organism evidence="2 3">
    <name type="scientific">Spirosoma flavum</name>
    <dbReference type="NCBI Taxonomy" id="2048557"/>
    <lineage>
        <taxon>Bacteria</taxon>
        <taxon>Pseudomonadati</taxon>
        <taxon>Bacteroidota</taxon>
        <taxon>Cytophagia</taxon>
        <taxon>Cytophagales</taxon>
        <taxon>Cytophagaceae</taxon>
        <taxon>Spirosoma</taxon>
    </lineage>
</organism>
<name>A0ABW6ALR4_9BACT</name>
<protein>
    <submittedName>
        <fullName evidence="2">CcmD family protein</fullName>
    </submittedName>
</protein>
<evidence type="ECO:0000313" key="3">
    <source>
        <dbReference type="Proteomes" id="UP001597512"/>
    </source>
</evidence>
<evidence type="ECO:0000256" key="1">
    <source>
        <dbReference type="SAM" id="Phobius"/>
    </source>
</evidence>
<keyword evidence="3" id="KW-1185">Reference proteome</keyword>
<keyword evidence="1" id="KW-1133">Transmembrane helix</keyword>
<evidence type="ECO:0000313" key="2">
    <source>
        <dbReference type="EMBL" id="MFD2935452.1"/>
    </source>
</evidence>
<dbReference type="EMBL" id="JBHUOM010000016">
    <property type="protein sequence ID" value="MFD2935452.1"/>
    <property type="molecule type" value="Genomic_DNA"/>
</dbReference>
<keyword evidence="1" id="KW-0812">Transmembrane</keyword>
<sequence length="39" mass="4536">MGQITELLRQDGKIWVVVAVMYIVLVGWFVYMVEIGHQN</sequence>